<evidence type="ECO:0000256" key="4">
    <source>
        <dbReference type="ARBA" id="ARBA00012851"/>
    </source>
</evidence>
<evidence type="ECO:0000256" key="3">
    <source>
        <dbReference type="ARBA" id="ARBA00009723"/>
    </source>
</evidence>
<organism evidence="14 15">
    <name type="scientific">Gonapodya prolifera (strain JEL478)</name>
    <name type="common">Monoblepharis prolifera</name>
    <dbReference type="NCBI Taxonomy" id="1344416"/>
    <lineage>
        <taxon>Eukaryota</taxon>
        <taxon>Fungi</taxon>
        <taxon>Fungi incertae sedis</taxon>
        <taxon>Chytridiomycota</taxon>
        <taxon>Chytridiomycota incertae sedis</taxon>
        <taxon>Monoblepharidomycetes</taxon>
        <taxon>Monoblepharidales</taxon>
        <taxon>Gonapodyaceae</taxon>
        <taxon>Gonapodya</taxon>
    </lineage>
</organism>
<dbReference type="InterPro" id="IPR024072">
    <property type="entry name" value="DHFR-like_dom_sf"/>
</dbReference>
<comment type="catalytic activity">
    <reaction evidence="11">
        <text>2,5-diamino-6-(1-D-ribitylamino)pyrimidin-4(3H)-one 5'-phosphate + NAD(+) = 2,5-diamino-6-(1-D-ribosylamino)pyrimidin-4(3H)-one 5'-phosphate + NADH + H(+)</text>
        <dbReference type="Rhea" id="RHEA:27274"/>
        <dbReference type="ChEBI" id="CHEBI:15378"/>
        <dbReference type="ChEBI" id="CHEBI:57540"/>
        <dbReference type="ChEBI" id="CHEBI:57945"/>
        <dbReference type="ChEBI" id="CHEBI:58890"/>
        <dbReference type="ChEBI" id="CHEBI:59545"/>
        <dbReference type="EC" id="1.1.1.302"/>
    </reaction>
</comment>
<evidence type="ECO:0000256" key="9">
    <source>
        <dbReference type="ARBA" id="ARBA00030073"/>
    </source>
</evidence>
<reference evidence="14 15" key="1">
    <citation type="journal article" date="2015" name="Genome Biol. Evol.">
        <title>Phylogenomic analyses indicate that early fungi evolved digesting cell walls of algal ancestors of land plants.</title>
        <authorList>
            <person name="Chang Y."/>
            <person name="Wang S."/>
            <person name="Sekimoto S."/>
            <person name="Aerts A.L."/>
            <person name="Choi C."/>
            <person name="Clum A."/>
            <person name="LaButti K.M."/>
            <person name="Lindquist E.A."/>
            <person name="Yee Ngan C."/>
            <person name="Ohm R.A."/>
            <person name="Salamov A.A."/>
            <person name="Grigoriev I.V."/>
            <person name="Spatafora J.W."/>
            <person name="Berbee M.L."/>
        </authorList>
    </citation>
    <scope>NUCLEOTIDE SEQUENCE [LARGE SCALE GENOMIC DNA]</scope>
    <source>
        <strain evidence="14 15">JEL478</strain>
    </source>
</reference>
<dbReference type="OrthoDB" id="5432at2759"/>
<evidence type="ECO:0000313" key="15">
    <source>
        <dbReference type="Proteomes" id="UP000070544"/>
    </source>
</evidence>
<evidence type="ECO:0000256" key="12">
    <source>
        <dbReference type="ARBA" id="ARBA00049020"/>
    </source>
</evidence>
<dbReference type="SUPFAM" id="SSF53597">
    <property type="entry name" value="Dihydrofolate reductase-like"/>
    <property type="match status" value="1"/>
</dbReference>
<comment type="similarity">
    <text evidence="3">Belongs to the HTP reductase family.</text>
</comment>
<feature type="domain" description="Bacterial bifunctional deaminase-reductase C-terminal" evidence="13">
    <location>
        <begin position="40"/>
        <end position="292"/>
    </location>
</feature>
<comment type="catalytic activity">
    <reaction evidence="12">
        <text>2,5-diamino-6-(1-D-ribitylamino)pyrimidin-4(3H)-one 5'-phosphate + NADP(+) = 2,5-diamino-6-(1-D-ribosylamino)pyrimidin-4(3H)-one 5'-phosphate + NADPH + H(+)</text>
        <dbReference type="Rhea" id="RHEA:27278"/>
        <dbReference type="ChEBI" id="CHEBI:15378"/>
        <dbReference type="ChEBI" id="CHEBI:57783"/>
        <dbReference type="ChEBI" id="CHEBI:58349"/>
        <dbReference type="ChEBI" id="CHEBI:58890"/>
        <dbReference type="ChEBI" id="CHEBI:59545"/>
        <dbReference type="EC" id="1.1.1.302"/>
    </reaction>
</comment>
<evidence type="ECO:0000256" key="1">
    <source>
        <dbReference type="ARBA" id="ARBA00003555"/>
    </source>
</evidence>
<evidence type="ECO:0000313" key="14">
    <source>
        <dbReference type="EMBL" id="KXS20499.1"/>
    </source>
</evidence>
<dbReference type="EC" id="1.1.1.302" evidence="4"/>
<keyword evidence="8" id="KW-0560">Oxidoreductase</keyword>
<dbReference type="GO" id="GO:0009231">
    <property type="term" value="P:riboflavin biosynthetic process"/>
    <property type="evidence" value="ECO:0007669"/>
    <property type="project" value="UniProtKB-KW"/>
</dbReference>
<gene>
    <name evidence="14" type="ORF">M427DRAFT_66487</name>
</gene>
<accession>A0A139AUX3</accession>
<keyword evidence="7" id="KW-0521">NADP</keyword>
<dbReference type="STRING" id="1344416.A0A139AUX3"/>
<proteinExistence type="inferred from homology"/>
<comment type="function">
    <text evidence="1">Catalyzes an early step in riboflavin biosynthesis, the NADPH-dependent reduction of the ribose side chain of 2,5-diamino-6-ribosylamino-4(3H)-pyrimidinone 5'-phosphate, yielding 2,5-diamino-6-ribitylamino-4(3H)-pyrimidinone 5'-phosphate.</text>
</comment>
<evidence type="ECO:0000256" key="10">
    <source>
        <dbReference type="ARBA" id="ARBA00031630"/>
    </source>
</evidence>
<dbReference type="EMBL" id="KQ965735">
    <property type="protein sequence ID" value="KXS20499.1"/>
    <property type="molecule type" value="Genomic_DNA"/>
</dbReference>
<evidence type="ECO:0000256" key="8">
    <source>
        <dbReference type="ARBA" id="ARBA00023002"/>
    </source>
</evidence>
<comment type="pathway">
    <text evidence="2">Cofactor biosynthesis; riboflavin biosynthesis.</text>
</comment>
<dbReference type="GO" id="GO:0008703">
    <property type="term" value="F:5-amino-6-(5-phosphoribosylamino)uracil reductase activity"/>
    <property type="evidence" value="ECO:0007669"/>
    <property type="project" value="InterPro"/>
</dbReference>
<dbReference type="OMA" id="HYLRYHH"/>
<dbReference type="InterPro" id="IPR002734">
    <property type="entry name" value="RibDG_C"/>
</dbReference>
<protein>
    <recommendedName>
        <fullName evidence="5">2,5-diamino-6-ribosylamino-4(3H)-pyrimidinone 5'-phosphate reductase</fullName>
        <ecNumber evidence="4">1.1.1.302</ecNumber>
    </recommendedName>
    <alternativeName>
        <fullName evidence="10">2,5-diamino-6-(5-phospho-D-ribosylamino)pyrimidin-4(3H)-one reductase</fullName>
    </alternativeName>
    <alternativeName>
        <fullName evidence="9">2,5-diamino-6-ribitylamino-4(3H)-pyrimidinone 5'-phosphate synthase</fullName>
    </alternativeName>
</protein>
<dbReference type="PANTHER" id="PTHR38011">
    <property type="entry name" value="DIHYDROFOLATE REDUCTASE FAMILY PROTEIN (AFU_ORTHOLOGUE AFUA_8G06820)"/>
    <property type="match status" value="1"/>
</dbReference>
<dbReference type="PANTHER" id="PTHR38011:SF7">
    <property type="entry name" value="2,5-DIAMINO-6-RIBOSYLAMINO-4(3H)-PYRIMIDINONE 5'-PHOSPHATE REDUCTASE"/>
    <property type="match status" value="1"/>
</dbReference>
<evidence type="ECO:0000259" key="13">
    <source>
        <dbReference type="Pfam" id="PF01872"/>
    </source>
</evidence>
<dbReference type="Pfam" id="PF01872">
    <property type="entry name" value="RibD_C"/>
    <property type="match status" value="1"/>
</dbReference>
<keyword evidence="6" id="KW-0686">Riboflavin biosynthesis</keyword>
<sequence>MNSPHAPHAAIALLAHRIPFVSPNPIPSPPSQESLNPTLPFVTVTYAQSLDGFIALPDRRPLTISCSESFAMTHVMRTMHDAILVGVGTVLGDDPRLTSREDILGVEGVAAVKRARGEPDGAGLHHPRPVVVDSTLTKFPYQTSRLMGHPRGKPIVLTTTRYSQERRTTLESLGVEVVVCADSRDGADGDTAQVDLSDGFCKLHAHFGIRTIMVEGGARIIGSLLRRRKSSTDKSEQLVAPQLVVVTVAPTFVGNGVKVIELTGESKVVGGSEGLVQLADVEYRQFGRDMVVVAGVKMS</sequence>
<evidence type="ECO:0000256" key="5">
    <source>
        <dbReference type="ARBA" id="ARBA00015035"/>
    </source>
</evidence>
<evidence type="ECO:0000256" key="7">
    <source>
        <dbReference type="ARBA" id="ARBA00022857"/>
    </source>
</evidence>
<dbReference type="AlphaFoldDB" id="A0A139AUX3"/>
<keyword evidence="15" id="KW-1185">Reference proteome</keyword>
<evidence type="ECO:0000256" key="11">
    <source>
        <dbReference type="ARBA" id="ARBA00047550"/>
    </source>
</evidence>
<evidence type="ECO:0000256" key="2">
    <source>
        <dbReference type="ARBA" id="ARBA00005104"/>
    </source>
</evidence>
<name>A0A139AUX3_GONPJ</name>
<dbReference type="Proteomes" id="UP000070544">
    <property type="component" value="Unassembled WGS sequence"/>
</dbReference>
<dbReference type="InterPro" id="IPR050765">
    <property type="entry name" value="Riboflavin_Biosynth_HTPR"/>
</dbReference>
<evidence type="ECO:0000256" key="6">
    <source>
        <dbReference type="ARBA" id="ARBA00022619"/>
    </source>
</evidence>
<dbReference type="Gene3D" id="3.40.430.10">
    <property type="entry name" value="Dihydrofolate Reductase, subunit A"/>
    <property type="match status" value="1"/>
</dbReference>